<dbReference type="Pfam" id="PF08545">
    <property type="entry name" value="ACP_syn_III"/>
    <property type="match status" value="1"/>
</dbReference>
<evidence type="ECO:0000313" key="18">
    <source>
        <dbReference type="Proteomes" id="UP000006443"/>
    </source>
</evidence>
<dbReference type="Proteomes" id="UP000006443">
    <property type="component" value="Unassembled WGS sequence"/>
</dbReference>
<dbReference type="GO" id="GO:0033818">
    <property type="term" value="F:beta-ketoacyl-acyl-carrier-protein synthase III activity"/>
    <property type="evidence" value="ECO:0007669"/>
    <property type="project" value="UniProtKB-UniRule"/>
</dbReference>
<feature type="domain" description="Beta-ketoacyl-[acyl-carrier-protein] synthase III N-terminal" evidence="16">
    <location>
        <begin position="109"/>
        <end position="186"/>
    </location>
</feature>
<evidence type="ECO:0000256" key="10">
    <source>
        <dbReference type="ARBA" id="ARBA00051096"/>
    </source>
</evidence>
<dbReference type="InterPro" id="IPR016039">
    <property type="entry name" value="Thiolase-like"/>
</dbReference>
<dbReference type="eggNOG" id="COG0332">
    <property type="taxonomic scope" value="Bacteria"/>
</dbReference>
<dbReference type="UniPathway" id="UPA00094"/>
<gene>
    <name evidence="14" type="primary">fabH</name>
    <name evidence="17" type="ORF">DealDRAFT_1964</name>
</gene>
<comment type="similarity">
    <text evidence="2 14">Belongs to the thiolase-like superfamily. FabH family.</text>
</comment>
<feature type="active site" evidence="14">
    <location>
        <position position="284"/>
    </location>
</feature>
<dbReference type="OrthoDB" id="9815506at2"/>
<dbReference type="InterPro" id="IPR013747">
    <property type="entry name" value="ACP_syn_III_C"/>
</dbReference>
<evidence type="ECO:0000256" key="13">
    <source>
        <dbReference type="ARBA" id="ARBA00052985"/>
    </source>
</evidence>
<protein>
    <recommendedName>
        <fullName evidence="14">Beta-ketoacyl-[acyl-carrier-protein] synthase III</fullName>
        <shortName evidence="14">Beta-ketoacyl-ACP synthase III</shortName>
        <shortName evidence="14">KAS III</shortName>
        <ecNumber evidence="14">2.3.1.180</ecNumber>
    </recommendedName>
    <alternativeName>
        <fullName evidence="14">3-oxoacyl-[acyl-carrier-protein] synthase 3</fullName>
    </alternativeName>
    <alternativeName>
        <fullName evidence="14">3-oxoacyl-[acyl-carrier-protein] synthase III</fullName>
    </alternativeName>
</protein>
<feature type="active site" evidence="14">
    <location>
        <position position="115"/>
    </location>
</feature>
<dbReference type="FunFam" id="3.40.47.10:FF:000004">
    <property type="entry name" value="3-oxoacyl-[acyl-carrier-protein] synthase 3"/>
    <property type="match status" value="1"/>
</dbReference>
<evidence type="ECO:0000256" key="1">
    <source>
        <dbReference type="ARBA" id="ARBA00005194"/>
    </source>
</evidence>
<name>C0GHK5_DETAL</name>
<dbReference type="NCBIfam" id="NF006829">
    <property type="entry name" value="PRK09352.1"/>
    <property type="match status" value="1"/>
</dbReference>
<keyword evidence="8 14" id="KW-0511">Multifunctional enzyme</keyword>
<comment type="subcellular location">
    <subcellularLocation>
        <location evidence="14">Cytoplasm</location>
    </subcellularLocation>
</comment>
<dbReference type="STRING" id="555088.DealDRAFT_1964"/>
<dbReference type="SUPFAM" id="SSF53901">
    <property type="entry name" value="Thiolase-like"/>
    <property type="match status" value="1"/>
</dbReference>
<evidence type="ECO:0000259" key="16">
    <source>
        <dbReference type="Pfam" id="PF08545"/>
    </source>
</evidence>
<evidence type="ECO:0000256" key="5">
    <source>
        <dbReference type="ARBA" id="ARBA00022832"/>
    </source>
</evidence>
<dbReference type="GO" id="GO:0006633">
    <property type="term" value="P:fatty acid biosynthetic process"/>
    <property type="evidence" value="ECO:0007669"/>
    <property type="project" value="UniProtKB-UniRule"/>
</dbReference>
<accession>C0GHK5</accession>
<dbReference type="GO" id="GO:0005737">
    <property type="term" value="C:cytoplasm"/>
    <property type="evidence" value="ECO:0007669"/>
    <property type="project" value="UniProtKB-SubCell"/>
</dbReference>
<dbReference type="InterPro" id="IPR004655">
    <property type="entry name" value="FabH"/>
</dbReference>
<keyword evidence="9 14" id="KW-0012">Acyltransferase</keyword>
<keyword evidence="7 14" id="KW-0275">Fatty acid biosynthesis</keyword>
<comment type="catalytic activity">
    <reaction evidence="11">
        <text>(2S)-2-methylbutanoyl-CoA + malonyl-[ACP] + H(+) = (4S)-4-methyl-3-oxohexanoyl-[ACP] + CO2 + CoA</text>
        <dbReference type="Rhea" id="RHEA:42276"/>
        <dbReference type="Rhea" id="RHEA-COMP:9623"/>
        <dbReference type="Rhea" id="RHEA-COMP:17148"/>
        <dbReference type="ChEBI" id="CHEBI:15378"/>
        <dbReference type="ChEBI" id="CHEBI:16526"/>
        <dbReference type="ChEBI" id="CHEBI:57287"/>
        <dbReference type="ChEBI" id="CHEBI:78449"/>
        <dbReference type="ChEBI" id="CHEBI:88166"/>
        <dbReference type="ChEBI" id="CHEBI:167462"/>
        <dbReference type="EC" id="2.3.1.300"/>
    </reaction>
    <physiologicalReaction direction="left-to-right" evidence="11">
        <dbReference type="Rhea" id="RHEA:42277"/>
    </physiologicalReaction>
</comment>
<evidence type="ECO:0000256" key="2">
    <source>
        <dbReference type="ARBA" id="ARBA00008642"/>
    </source>
</evidence>
<feature type="active site" evidence="14">
    <location>
        <position position="254"/>
    </location>
</feature>
<comment type="catalytic activity">
    <reaction evidence="13">
        <text>3-methylbutanoyl-CoA + malonyl-[ACP] + H(+) = 5-methyl-3-oxohexanoyl-[ACP] + CO2 + CoA</text>
        <dbReference type="Rhea" id="RHEA:42272"/>
        <dbReference type="Rhea" id="RHEA-COMP:9623"/>
        <dbReference type="Rhea" id="RHEA-COMP:9941"/>
        <dbReference type="ChEBI" id="CHEBI:15378"/>
        <dbReference type="ChEBI" id="CHEBI:16526"/>
        <dbReference type="ChEBI" id="CHEBI:57287"/>
        <dbReference type="ChEBI" id="CHEBI:57345"/>
        <dbReference type="ChEBI" id="CHEBI:78449"/>
        <dbReference type="ChEBI" id="CHEBI:78822"/>
        <dbReference type="EC" id="2.3.1.300"/>
    </reaction>
    <physiologicalReaction direction="left-to-right" evidence="13">
        <dbReference type="Rhea" id="RHEA:42273"/>
    </physiologicalReaction>
</comment>
<evidence type="ECO:0000259" key="15">
    <source>
        <dbReference type="Pfam" id="PF08541"/>
    </source>
</evidence>
<evidence type="ECO:0000256" key="6">
    <source>
        <dbReference type="ARBA" id="ARBA00023098"/>
    </source>
</evidence>
<evidence type="ECO:0000256" key="9">
    <source>
        <dbReference type="ARBA" id="ARBA00023315"/>
    </source>
</evidence>
<dbReference type="PANTHER" id="PTHR43091:SF1">
    <property type="entry name" value="BETA-KETOACYL-[ACYL-CARRIER-PROTEIN] SYNTHASE III, CHLOROPLASTIC"/>
    <property type="match status" value="1"/>
</dbReference>
<dbReference type="PANTHER" id="PTHR43091">
    <property type="entry name" value="3-OXOACYL-[ACYL-CARRIER-PROTEIN] SYNTHASE"/>
    <property type="match status" value="1"/>
</dbReference>
<dbReference type="EC" id="2.3.1.180" evidence="14"/>
<comment type="catalytic activity">
    <reaction evidence="10">
        <text>malonyl-[ACP] + acetyl-CoA + H(+) = 3-oxobutanoyl-[ACP] + CO2 + CoA</text>
        <dbReference type="Rhea" id="RHEA:12080"/>
        <dbReference type="Rhea" id="RHEA-COMP:9623"/>
        <dbReference type="Rhea" id="RHEA-COMP:9625"/>
        <dbReference type="ChEBI" id="CHEBI:15378"/>
        <dbReference type="ChEBI" id="CHEBI:16526"/>
        <dbReference type="ChEBI" id="CHEBI:57287"/>
        <dbReference type="ChEBI" id="CHEBI:57288"/>
        <dbReference type="ChEBI" id="CHEBI:78449"/>
        <dbReference type="ChEBI" id="CHEBI:78450"/>
        <dbReference type="EC" id="2.3.1.180"/>
    </reaction>
    <physiologicalReaction direction="left-to-right" evidence="10">
        <dbReference type="Rhea" id="RHEA:12081"/>
    </physiologicalReaction>
</comment>
<dbReference type="GO" id="GO:0004315">
    <property type="term" value="F:3-oxoacyl-[acyl-carrier-protein] synthase activity"/>
    <property type="evidence" value="ECO:0007669"/>
    <property type="project" value="InterPro"/>
</dbReference>
<evidence type="ECO:0000256" key="14">
    <source>
        <dbReference type="HAMAP-Rule" id="MF_01815"/>
    </source>
</evidence>
<dbReference type="AlphaFoldDB" id="C0GHK5"/>
<comment type="catalytic activity">
    <reaction evidence="12">
        <text>2-methylpropanoyl-CoA + malonyl-[ACP] + H(+) = 4-methyl-3-oxopentanoyl-[ACP] + CO2 + CoA</text>
        <dbReference type="Rhea" id="RHEA:42268"/>
        <dbReference type="Rhea" id="RHEA-COMP:9623"/>
        <dbReference type="Rhea" id="RHEA-COMP:9940"/>
        <dbReference type="ChEBI" id="CHEBI:15378"/>
        <dbReference type="ChEBI" id="CHEBI:16526"/>
        <dbReference type="ChEBI" id="CHEBI:57287"/>
        <dbReference type="ChEBI" id="CHEBI:57338"/>
        <dbReference type="ChEBI" id="CHEBI:78449"/>
        <dbReference type="ChEBI" id="CHEBI:78820"/>
        <dbReference type="EC" id="2.3.1.300"/>
    </reaction>
    <physiologicalReaction direction="left-to-right" evidence="12">
        <dbReference type="Rhea" id="RHEA:42269"/>
    </physiologicalReaction>
</comment>
<dbReference type="InterPro" id="IPR013751">
    <property type="entry name" value="ACP_syn_III_N"/>
</dbReference>
<evidence type="ECO:0000256" key="3">
    <source>
        <dbReference type="ARBA" id="ARBA00022516"/>
    </source>
</evidence>
<evidence type="ECO:0000256" key="8">
    <source>
        <dbReference type="ARBA" id="ARBA00023268"/>
    </source>
</evidence>
<evidence type="ECO:0000313" key="17">
    <source>
        <dbReference type="EMBL" id="EEG77211.1"/>
    </source>
</evidence>
<feature type="domain" description="Beta-ketoacyl-[acyl-carrier-protein] synthase III C-terminal" evidence="15">
    <location>
        <begin position="238"/>
        <end position="327"/>
    </location>
</feature>
<comment type="subunit">
    <text evidence="14">Homodimer.</text>
</comment>
<sequence>MKMQNVGILGIGSALPDKIVTNVDLEKIVDTNDEWIRTRTGICERRVAAEGEHTSDLAARAAQKALDDAGISVDEVDLIILATATPDSPMPSTACHVQAKIGATRAAAFDLSAVCTGFIYGLAVGSQFVATGVYKRVLVIGAEVLSRILDWSDRSTCVLFGDGAGAVVLGPREAEGLLSFKLGSDGTTANLLHIPAGGTCQPATPQTLEDRLHYVKMSGNEIYKFAVRAMGEVTQEALDAAGVDKKDLDLLVPHQANWRIIEAARKRFDVPEDRVVVNIDRYGNMSSASIPVALDEAYRSGRLNRGDLLALVGFGAGLTWGAAVLRY</sequence>
<reference evidence="17 18" key="1">
    <citation type="submission" date="2009-02" db="EMBL/GenBank/DDBJ databases">
        <title>Sequencing of the draft genome and assembly of Dethiobacter alkaliphilus AHT 1.</title>
        <authorList>
            <consortium name="US DOE Joint Genome Institute (JGI-PGF)"/>
            <person name="Lucas S."/>
            <person name="Copeland A."/>
            <person name="Lapidus A."/>
            <person name="Glavina del Rio T."/>
            <person name="Dalin E."/>
            <person name="Tice H."/>
            <person name="Bruce D."/>
            <person name="Goodwin L."/>
            <person name="Pitluck S."/>
            <person name="Larimer F."/>
            <person name="Land M.L."/>
            <person name="Hauser L."/>
            <person name="Muyzer G."/>
        </authorList>
    </citation>
    <scope>NUCLEOTIDE SEQUENCE [LARGE SCALE GENOMIC DNA]</scope>
    <source>
        <strain evidence="17 18">AHT 1</strain>
    </source>
</reference>
<evidence type="ECO:0000256" key="12">
    <source>
        <dbReference type="ARBA" id="ARBA00052467"/>
    </source>
</evidence>
<dbReference type="EMBL" id="ACJM01000009">
    <property type="protein sequence ID" value="EEG77211.1"/>
    <property type="molecule type" value="Genomic_DNA"/>
</dbReference>
<comment type="pathway">
    <text evidence="1 14">Lipid metabolism; fatty acid biosynthesis.</text>
</comment>
<keyword evidence="5 14" id="KW-0276">Fatty acid metabolism</keyword>
<dbReference type="NCBIfam" id="TIGR00747">
    <property type="entry name" value="fabH"/>
    <property type="match status" value="1"/>
</dbReference>
<dbReference type="Gene3D" id="3.40.47.10">
    <property type="match status" value="1"/>
</dbReference>
<evidence type="ECO:0000256" key="11">
    <source>
        <dbReference type="ARBA" id="ARBA00052407"/>
    </source>
</evidence>
<dbReference type="CDD" id="cd00830">
    <property type="entry name" value="KAS_III"/>
    <property type="match status" value="1"/>
</dbReference>
<comment type="caution">
    <text evidence="17">The sequence shown here is derived from an EMBL/GenBank/DDBJ whole genome shotgun (WGS) entry which is preliminary data.</text>
</comment>
<proteinExistence type="inferred from homology"/>
<dbReference type="Pfam" id="PF08541">
    <property type="entry name" value="ACP_syn_III_C"/>
    <property type="match status" value="1"/>
</dbReference>
<keyword evidence="4 14" id="KW-0808">Transferase</keyword>
<keyword evidence="18" id="KW-1185">Reference proteome</keyword>
<keyword evidence="6 14" id="KW-0443">Lipid metabolism</keyword>
<dbReference type="RefSeq" id="WP_008517000.1">
    <property type="nucleotide sequence ID" value="NZ_ACJM01000009.1"/>
</dbReference>
<feature type="region of interest" description="ACP-binding" evidence="14">
    <location>
        <begin position="255"/>
        <end position="259"/>
    </location>
</feature>
<dbReference type="HAMAP" id="MF_01815">
    <property type="entry name" value="FabH"/>
    <property type="match status" value="1"/>
</dbReference>
<keyword evidence="14" id="KW-0963">Cytoplasm</keyword>
<comment type="function">
    <text evidence="14">Catalyzes the condensation reaction of fatty acid synthesis by the addition to an acyl acceptor of two carbons from malonyl-ACP. Catalyzes the first condensation reaction which initiates fatty acid synthesis and may therefore play a role in governing the total rate of fatty acid production. Possesses both acetoacetyl-ACP synthase and acetyl transacylase activities. Its substrate specificity determines the biosynthesis of branched-chain and/or straight-chain of fatty acids.</text>
</comment>
<evidence type="ECO:0000256" key="7">
    <source>
        <dbReference type="ARBA" id="ARBA00023160"/>
    </source>
</evidence>
<evidence type="ECO:0000256" key="4">
    <source>
        <dbReference type="ARBA" id="ARBA00022679"/>
    </source>
</evidence>
<organism evidence="17 18">
    <name type="scientific">Dethiobacter alkaliphilus AHT 1</name>
    <dbReference type="NCBI Taxonomy" id="555088"/>
    <lineage>
        <taxon>Bacteria</taxon>
        <taxon>Bacillati</taxon>
        <taxon>Bacillota</taxon>
        <taxon>Dethiobacteria</taxon>
        <taxon>Dethiobacterales</taxon>
        <taxon>Dethiobacteraceae</taxon>
        <taxon>Dethiobacter</taxon>
    </lineage>
</organism>
<comment type="domain">
    <text evidence="14">The last Arg residue of the ACP-binding site is essential for the weak association between ACP/AcpP and FabH.</text>
</comment>
<keyword evidence="3 14" id="KW-0444">Lipid biosynthesis</keyword>